<evidence type="ECO:0000313" key="2">
    <source>
        <dbReference type="Proteomes" id="UP000595437"/>
    </source>
</evidence>
<dbReference type="AlphaFoldDB" id="A0A7T8KH42"/>
<organism evidence="1 2">
    <name type="scientific">Caligus rogercresseyi</name>
    <name type="common">Sea louse</name>
    <dbReference type="NCBI Taxonomy" id="217165"/>
    <lineage>
        <taxon>Eukaryota</taxon>
        <taxon>Metazoa</taxon>
        <taxon>Ecdysozoa</taxon>
        <taxon>Arthropoda</taxon>
        <taxon>Crustacea</taxon>
        <taxon>Multicrustacea</taxon>
        <taxon>Hexanauplia</taxon>
        <taxon>Copepoda</taxon>
        <taxon>Siphonostomatoida</taxon>
        <taxon>Caligidae</taxon>
        <taxon>Caligus</taxon>
    </lineage>
</organism>
<sequence length="55" mass="6159">MKATSTTDWSYLSLLKLQAGCNMSVFSSFSWVDYLELIHMAGVIKLDELEGLSDL</sequence>
<gene>
    <name evidence="1" type="ORF">FKW44_000192</name>
</gene>
<dbReference type="EMBL" id="CP045890">
    <property type="protein sequence ID" value="QQP55750.1"/>
    <property type="molecule type" value="Genomic_DNA"/>
</dbReference>
<keyword evidence="2" id="KW-1185">Reference proteome</keyword>
<protein>
    <submittedName>
        <fullName evidence="1">Uncharacterized protein</fullName>
    </submittedName>
</protein>
<dbReference type="Proteomes" id="UP000595437">
    <property type="component" value="Chromosome 1"/>
</dbReference>
<evidence type="ECO:0000313" key="1">
    <source>
        <dbReference type="EMBL" id="QQP55750.1"/>
    </source>
</evidence>
<reference evidence="2" key="1">
    <citation type="submission" date="2021-01" db="EMBL/GenBank/DDBJ databases">
        <title>Caligus Genome Assembly.</title>
        <authorList>
            <person name="Gallardo-Escarate C."/>
        </authorList>
    </citation>
    <scope>NUCLEOTIDE SEQUENCE [LARGE SCALE GENOMIC DNA]</scope>
</reference>
<name>A0A7T8KH42_CALRO</name>
<accession>A0A7T8KH42</accession>
<proteinExistence type="predicted"/>